<keyword evidence="1" id="KW-0328">Glycosyltransferase</keyword>
<dbReference type="GO" id="GO:0008713">
    <property type="term" value="F:ADP-heptose-lipopolysaccharide heptosyltransferase activity"/>
    <property type="evidence" value="ECO:0007669"/>
    <property type="project" value="TreeGrafter"/>
</dbReference>
<dbReference type="Gene3D" id="3.40.50.2000">
    <property type="entry name" value="Glycogen Phosphorylase B"/>
    <property type="match status" value="2"/>
</dbReference>
<evidence type="ECO:0000313" key="3">
    <source>
        <dbReference type="EMBL" id="AGF78903.1"/>
    </source>
</evidence>
<dbReference type="SUPFAM" id="SSF53756">
    <property type="entry name" value="UDP-Glycosyltransferase/glycogen phosphorylase"/>
    <property type="match status" value="1"/>
</dbReference>
<dbReference type="KEGG" id="dsf:UWK_02363"/>
<keyword evidence="2 3" id="KW-0808">Transferase</keyword>
<dbReference type="GO" id="GO:0009244">
    <property type="term" value="P:lipopolysaccharide core region biosynthetic process"/>
    <property type="evidence" value="ECO:0007669"/>
    <property type="project" value="TreeGrafter"/>
</dbReference>
<dbReference type="Pfam" id="PF01075">
    <property type="entry name" value="Glyco_transf_9"/>
    <property type="match status" value="1"/>
</dbReference>
<reference evidence="4" key="1">
    <citation type="journal article" date="2013" name="Stand. Genomic Sci.">
        <title>Complete genome sequence of Desulfocapsa sulfexigens, a marine deltaproteobacterium specialized in disproportionating inorganic sulfur compounds.</title>
        <authorList>
            <person name="Finster K.W."/>
            <person name="Kjeldsen K.U."/>
            <person name="Kube M."/>
            <person name="Reinhardt R."/>
            <person name="Mussmann M."/>
            <person name="Amann R."/>
            <person name="Schreiber L."/>
        </authorList>
    </citation>
    <scope>NUCLEOTIDE SEQUENCE [LARGE SCALE GENOMIC DNA]</scope>
    <source>
        <strain evidence="4">DSM 10523 / SB164P1</strain>
    </source>
</reference>
<dbReference type="InterPro" id="IPR002201">
    <property type="entry name" value="Glyco_trans_9"/>
</dbReference>
<evidence type="ECO:0000313" key="4">
    <source>
        <dbReference type="Proteomes" id="UP000011721"/>
    </source>
</evidence>
<name>M1P611_DESSD</name>
<dbReference type="EMBL" id="CP003985">
    <property type="protein sequence ID" value="AGF78903.1"/>
    <property type="molecule type" value="Genomic_DNA"/>
</dbReference>
<dbReference type="Proteomes" id="UP000011721">
    <property type="component" value="Chromosome"/>
</dbReference>
<keyword evidence="4" id="KW-1185">Reference proteome</keyword>
<dbReference type="eggNOG" id="COG0859">
    <property type="taxonomic scope" value="Bacteria"/>
</dbReference>
<dbReference type="InterPro" id="IPR051199">
    <property type="entry name" value="LPS_LOS_Heptosyltrfase"/>
</dbReference>
<dbReference type="GO" id="GO:0005829">
    <property type="term" value="C:cytosol"/>
    <property type="evidence" value="ECO:0007669"/>
    <property type="project" value="TreeGrafter"/>
</dbReference>
<gene>
    <name evidence="3" type="ordered locus">UWK_02363</name>
</gene>
<dbReference type="PANTHER" id="PTHR30160">
    <property type="entry name" value="TETRAACYLDISACCHARIDE 4'-KINASE-RELATED"/>
    <property type="match status" value="1"/>
</dbReference>
<evidence type="ECO:0000256" key="1">
    <source>
        <dbReference type="ARBA" id="ARBA00022676"/>
    </source>
</evidence>
<evidence type="ECO:0000256" key="2">
    <source>
        <dbReference type="ARBA" id="ARBA00022679"/>
    </source>
</evidence>
<protein>
    <submittedName>
        <fullName evidence="3">ADP-heptose:LPS heptosyltransferase</fullName>
    </submittedName>
</protein>
<accession>M1P611</accession>
<dbReference type="CDD" id="cd03789">
    <property type="entry name" value="GT9_LPS_heptosyltransferase"/>
    <property type="match status" value="1"/>
</dbReference>
<dbReference type="AlphaFoldDB" id="M1P611"/>
<dbReference type="STRING" id="1167006.UWK_02363"/>
<organism evidence="3 4">
    <name type="scientific">Desulfocapsa sulfexigens (strain DSM 10523 / SB164P1)</name>
    <dbReference type="NCBI Taxonomy" id="1167006"/>
    <lineage>
        <taxon>Bacteria</taxon>
        <taxon>Pseudomonadati</taxon>
        <taxon>Thermodesulfobacteriota</taxon>
        <taxon>Desulfobulbia</taxon>
        <taxon>Desulfobulbales</taxon>
        <taxon>Desulfocapsaceae</taxon>
        <taxon>Desulfocapsa</taxon>
    </lineage>
</organism>
<sequence>MAPAVNFQFKIMSSKKERSKTDILLKCQRILIVKQSSLGDIIHTLALVHALKRCHPAISIGWVVQKAFASIVKRDTAVDDVFVIDIPSTSEPNAGKTAFLKAVMATLRTLRDLRKSLSKNPYDLVLDLHASFRSGILALCNPGGVRIGFSVAKELNTLFQHQLVKVPESIMHAQDKNLLFASFFGCPVEDEDFFLQTSDKDLARVRECIPDDGKPLVYCNPVGRWETKFWPVERWAALGDRLQQEAGANVVLAGSRQDRPILDSIAELMVTRPLVTGGELSLIQSAALIKQSLLYIGVDTGPMHMAALAGIPVVALFGPTNPELVGPYKVPGKIVRNEMLDCLVCRKRSCEDLICMHSISVDQVYEQALLLF</sequence>
<proteinExistence type="predicted"/>
<dbReference type="PANTHER" id="PTHR30160:SF1">
    <property type="entry name" value="LIPOPOLYSACCHARIDE 1,2-N-ACETYLGLUCOSAMINETRANSFERASE-RELATED"/>
    <property type="match status" value="1"/>
</dbReference>
<dbReference type="HOGENOM" id="CLU_038371_0_0_7"/>